<dbReference type="EMBL" id="SLWS01000019">
    <property type="protein sequence ID" value="TCO46434.1"/>
    <property type="molecule type" value="Genomic_DNA"/>
</dbReference>
<gene>
    <name evidence="2" type="ORF">EV192_11910</name>
</gene>
<feature type="domain" description="Thiopeptide-type bacteriocin biosynthesis" evidence="1">
    <location>
        <begin position="19"/>
        <end position="267"/>
    </location>
</feature>
<dbReference type="InterPro" id="IPR023809">
    <property type="entry name" value="Thiopep_bacteriocin_synth_dom"/>
</dbReference>
<organism evidence="2 3">
    <name type="scientific">Actinocrispum wychmicini</name>
    <dbReference type="NCBI Taxonomy" id="1213861"/>
    <lineage>
        <taxon>Bacteria</taxon>
        <taxon>Bacillati</taxon>
        <taxon>Actinomycetota</taxon>
        <taxon>Actinomycetes</taxon>
        <taxon>Pseudonocardiales</taxon>
        <taxon>Pseudonocardiaceae</taxon>
        <taxon>Actinocrispum</taxon>
    </lineage>
</organism>
<name>A0A4R2IN32_9PSEU</name>
<comment type="caution">
    <text evidence="2">The sequence shown here is derived from an EMBL/GenBank/DDBJ whole genome shotgun (WGS) entry which is preliminary data.</text>
</comment>
<dbReference type="OrthoDB" id="4678170at2"/>
<dbReference type="NCBIfam" id="TIGR03891">
    <property type="entry name" value="thiopep_ocin"/>
    <property type="match status" value="1"/>
</dbReference>
<evidence type="ECO:0000313" key="2">
    <source>
        <dbReference type="EMBL" id="TCO46434.1"/>
    </source>
</evidence>
<dbReference type="Proteomes" id="UP000295680">
    <property type="component" value="Unassembled WGS sequence"/>
</dbReference>
<dbReference type="Pfam" id="PF14028">
    <property type="entry name" value="Lant_dehydr_C"/>
    <property type="match status" value="1"/>
</dbReference>
<accession>A0A4R2IN32</accession>
<sequence>MDTSSQRPAWQQVAVEFADYAIAEQTAAVHLLPIMNRAEADGLVASWWFIRKAPWWRLRYLPPYQAAEAAARHALHAALDNMRDTGRIAGWIETIYEPEVHAFGGTDAMTIAHQLFHLDSRHILAYVGSGRDQVRELTVLLCSVLMRAARQDWYEQGGIWARIAENRPLSPATPPDQPRALESSLRRLMTVDAGPSSPLVGPDGTLAKVATWSAAFHSAGTALGELASRGTLRRGLRSVLAHHVIFHWNRFGLSYDTQSILARAAQEVVFGQ</sequence>
<protein>
    <submittedName>
        <fullName evidence="2">Thiopeptide-type bacteriocin biosynthesis protein</fullName>
    </submittedName>
</protein>
<evidence type="ECO:0000259" key="1">
    <source>
        <dbReference type="Pfam" id="PF14028"/>
    </source>
</evidence>
<dbReference type="RefSeq" id="WP_132125897.1">
    <property type="nucleotide sequence ID" value="NZ_SLWS01000019.1"/>
</dbReference>
<reference evidence="2 3" key="1">
    <citation type="submission" date="2019-03" db="EMBL/GenBank/DDBJ databases">
        <title>Genomic Encyclopedia of Type Strains, Phase IV (KMG-IV): sequencing the most valuable type-strain genomes for metagenomic binning, comparative biology and taxonomic classification.</title>
        <authorList>
            <person name="Goeker M."/>
        </authorList>
    </citation>
    <scope>NUCLEOTIDE SEQUENCE [LARGE SCALE GENOMIC DNA]</scope>
    <source>
        <strain evidence="2 3">DSM 45934</strain>
    </source>
</reference>
<evidence type="ECO:0000313" key="3">
    <source>
        <dbReference type="Proteomes" id="UP000295680"/>
    </source>
</evidence>
<keyword evidence="3" id="KW-1185">Reference proteome</keyword>
<proteinExistence type="predicted"/>
<dbReference type="AlphaFoldDB" id="A0A4R2IN32"/>